<sequence>QYVTTGQMPKMQEHAQVHVPESSKNNKNPYA</sequence>
<reference evidence="2" key="1">
    <citation type="journal article" date="2014" name="Front. Microbiol.">
        <title>High frequency of phylogenetically diverse reductive dehalogenase-homologous genes in deep subseafloor sedimentary metagenomes.</title>
        <authorList>
            <person name="Kawai M."/>
            <person name="Futagami T."/>
            <person name="Toyoda A."/>
            <person name="Takaki Y."/>
            <person name="Nishi S."/>
            <person name="Hori S."/>
            <person name="Arai W."/>
            <person name="Tsubouchi T."/>
            <person name="Morono Y."/>
            <person name="Uchiyama I."/>
            <person name="Ito T."/>
            <person name="Fujiyama A."/>
            <person name="Inagaki F."/>
            <person name="Takami H."/>
        </authorList>
    </citation>
    <scope>NUCLEOTIDE SEQUENCE</scope>
    <source>
        <strain evidence="2">Expedition CK06-06</strain>
    </source>
</reference>
<evidence type="ECO:0000313" key="2">
    <source>
        <dbReference type="EMBL" id="GAG75588.1"/>
    </source>
</evidence>
<proteinExistence type="predicted"/>
<name>X1ATI9_9ZZZZ</name>
<feature type="compositionally biased region" description="Polar residues" evidence="1">
    <location>
        <begin position="22"/>
        <end position="31"/>
    </location>
</feature>
<evidence type="ECO:0000256" key="1">
    <source>
        <dbReference type="SAM" id="MobiDB-lite"/>
    </source>
</evidence>
<accession>X1ATI9</accession>
<protein>
    <submittedName>
        <fullName evidence="2">Uncharacterized protein</fullName>
    </submittedName>
</protein>
<feature type="non-terminal residue" evidence="2">
    <location>
        <position position="1"/>
    </location>
</feature>
<dbReference type="EMBL" id="BART01017206">
    <property type="protein sequence ID" value="GAG75588.1"/>
    <property type="molecule type" value="Genomic_DNA"/>
</dbReference>
<gene>
    <name evidence="2" type="ORF">S01H4_32821</name>
</gene>
<dbReference type="AlphaFoldDB" id="X1ATI9"/>
<comment type="caution">
    <text evidence="2">The sequence shown here is derived from an EMBL/GenBank/DDBJ whole genome shotgun (WGS) entry which is preliminary data.</text>
</comment>
<organism evidence="2">
    <name type="scientific">marine sediment metagenome</name>
    <dbReference type="NCBI Taxonomy" id="412755"/>
    <lineage>
        <taxon>unclassified sequences</taxon>
        <taxon>metagenomes</taxon>
        <taxon>ecological metagenomes</taxon>
    </lineage>
</organism>
<feature type="region of interest" description="Disordered" evidence="1">
    <location>
        <begin position="1"/>
        <end position="31"/>
    </location>
</feature>